<keyword evidence="1 4" id="KW-0597">Phosphoprotein</keyword>
<dbReference type="GO" id="GO:0006355">
    <property type="term" value="P:regulation of DNA-templated transcription"/>
    <property type="evidence" value="ECO:0007669"/>
    <property type="project" value="InterPro"/>
</dbReference>
<dbReference type="InterPro" id="IPR036388">
    <property type="entry name" value="WH-like_DNA-bd_sf"/>
</dbReference>
<evidence type="ECO:0000259" key="6">
    <source>
        <dbReference type="PROSITE" id="PS50110"/>
    </source>
</evidence>
<evidence type="ECO:0000259" key="5">
    <source>
        <dbReference type="PROSITE" id="PS50043"/>
    </source>
</evidence>
<dbReference type="Pfam" id="PF00196">
    <property type="entry name" value="GerE"/>
    <property type="match status" value="1"/>
</dbReference>
<dbReference type="PROSITE" id="PS50110">
    <property type="entry name" value="RESPONSE_REGULATORY"/>
    <property type="match status" value="1"/>
</dbReference>
<protein>
    <recommendedName>
        <fullName evidence="9">DNA-binding response regulator</fullName>
    </recommendedName>
</protein>
<evidence type="ECO:0000256" key="2">
    <source>
        <dbReference type="ARBA" id="ARBA00023012"/>
    </source>
</evidence>
<keyword evidence="2" id="KW-0902">Two-component regulatory system</keyword>
<dbReference type="RefSeq" id="WP_128177872.1">
    <property type="nucleotide sequence ID" value="NZ_CP071409.1"/>
</dbReference>
<feature type="domain" description="HTH luxR-type" evidence="5">
    <location>
        <begin position="170"/>
        <end position="235"/>
    </location>
</feature>
<dbReference type="InterPro" id="IPR011006">
    <property type="entry name" value="CheY-like_superfamily"/>
</dbReference>
<organism evidence="7 8">
    <name type="scientific">[Pantoea] beijingensis</name>
    <dbReference type="NCBI Taxonomy" id="1324864"/>
    <lineage>
        <taxon>Bacteria</taxon>
        <taxon>Pseudomonadati</taxon>
        <taxon>Pseudomonadota</taxon>
        <taxon>Gammaproteobacteria</taxon>
        <taxon>Enterobacterales</taxon>
        <taxon>Erwiniaceae</taxon>
        <taxon>Erwinia</taxon>
    </lineage>
</organism>
<evidence type="ECO:0000313" key="7">
    <source>
        <dbReference type="EMBL" id="RWR02144.1"/>
    </source>
</evidence>
<reference evidence="7 8" key="1">
    <citation type="submission" date="2014-04" db="EMBL/GenBank/DDBJ databases">
        <title>Draft genome sequence of Pantoea beijingensis strain LMG 27579, an emerging pathogen to Pleurotus eryngii with potential industrial application.</title>
        <authorList>
            <person name="Xu F."/>
            <person name="Liu Y."/>
            <person name="Wang S."/>
            <person name="Yin Y."/>
            <person name="Ma Y."/>
            <person name="Zhao S."/>
            <person name="Rong C."/>
        </authorList>
    </citation>
    <scope>NUCLEOTIDE SEQUENCE [LARGE SCALE GENOMIC DNA]</scope>
    <source>
        <strain evidence="7 8">LMG 27579</strain>
    </source>
</reference>
<dbReference type="Gene3D" id="3.40.50.2300">
    <property type="match status" value="1"/>
</dbReference>
<accession>A0A443IDF4</accession>
<dbReference type="InterPro" id="IPR000792">
    <property type="entry name" value="Tscrpt_reg_LuxR_C"/>
</dbReference>
<dbReference type="InterPro" id="IPR039420">
    <property type="entry name" value="WalR-like"/>
</dbReference>
<dbReference type="Pfam" id="PF00072">
    <property type="entry name" value="Response_reg"/>
    <property type="match status" value="1"/>
</dbReference>
<evidence type="ECO:0000256" key="1">
    <source>
        <dbReference type="ARBA" id="ARBA00022553"/>
    </source>
</evidence>
<dbReference type="InterPro" id="IPR016032">
    <property type="entry name" value="Sig_transdc_resp-reg_C-effctor"/>
</dbReference>
<keyword evidence="8" id="KW-1185">Reference proteome</keyword>
<dbReference type="CDD" id="cd06170">
    <property type="entry name" value="LuxR_C_like"/>
    <property type="match status" value="1"/>
</dbReference>
<dbReference type="PRINTS" id="PR00038">
    <property type="entry name" value="HTHLUXR"/>
</dbReference>
<dbReference type="SUPFAM" id="SSF52172">
    <property type="entry name" value="CheY-like"/>
    <property type="match status" value="1"/>
</dbReference>
<dbReference type="CDD" id="cd17535">
    <property type="entry name" value="REC_NarL-like"/>
    <property type="match status" value="1"/>
</dbReference>
<evidence type="ECO:0000256" key="3">
    <source>
        <dbReference type="ARBA" id="ARBA00023125"/>
    </source>
</evidence>
<feature type="domain" description="Response regulatory" evidence="6">
    <location>
        <begin position="10"/>
        <end position="128"/>
    </location>
</feature>
<sequence>MTRTSHFQIRIALLDDHPIVRRGLESCLKEERDFKLIGSFGHSHQLIALLKGERVDVLLLDYMLEEGEIDGLALIRILRNRFPWLKILLMSSVESRAVIKMALMAGIRGFIGKSRDPAELVKAIRIIAMDKYYLSEGIIWELSLKKSDLETMHHAEMQTATPDTDNDKCEISLSIQLTARESEVIRCFLDGMSVGEIALKFKRSRKTISGQKQSALKKMSIRSDVELFKYRDSVLERI</sequence>
<proteinExistence type="predicted"/>
<dbReference type="PANTHER" id="PTHR43214:SF43">
    <property type="entry name" value="TWO-COMPONENT RESPONSE REGULATOR"/>
    <property type="match status" value="1"/>
</dbReference>
<gene>
    <name evidence="7" type="ORF">ED28_10970</name>
</gene>
<evidence type="ECO:0000313" key="8">
    <source>
        <dbReference type="Proteomes" id="UP000288794"/>
    </source>
</evidence>
<dbReference type="PANTHER" id="PTHR43214">
    <property type="entry name" value="TWO-COMPONENT RESPONSE REGULATOR"/>
    <property type="match status" value="1"/>
</dbReference>
<dbReference type="PROSITE" id="PS50043">
    <property type="entry name" value="HTH_LUXR_2"/>
    <property type="match status" value="1"/>
</dbReference>
<dbReference type="SMART" id="SM00421">
    <property type="entry name" value="HTH_LUXR"/>
    <property type="match status" value="1"/>
</dbReference>
<dbReference type="Proteomes" id="UP000288794">
    <property type="component" value="Unassembled WGS sequence"/>
</dbReference>
<dbReference type="PROSITE" id="PS00622">
    <property type="entry name" value="HTH_LUXR_1"/>
    <property type="match status" value="1"/>
</dbReference>
<dbReference type="SUPFAM" id="SSF46894">
    <property type="entry name" value="C-terminal effector domain of the bipartite response regulators"/>
    <property type="match status" value="1"/>
</dbReference>
<dbReference type="InterPro" id="IPR001789">
    <property type="entry name" value="Sig_transdc_resp-reg_receiver"/>
</dbReference>
<comment type="caution">
    <text evidence="7">The sequence shown here is derived from an EMBL/GenBank/DDBJ whole genome shotgun (WGS) entry which is preliminary data.</text>
</comment>
<keyword evidence="3" id="KW-0238">DNA-binding</keyword>
<dbReference type="GO" id="GO:0000160">
    <property type="term" value="P:phosphorelay signal transduction system"/>
    <property type="evidence" value="ECO:0007669"/>
    <property type="project" value="InterPro"/>
</dbReference>
<dbReference type="EMBL" id="JMEE01000031">
    <property type="protein sequence ID" value="RWR02144.1"/>
    <property type="molecule type" value="Genomic_DNA"/>
</dbReference>
<name>A0A443IDF4_9GAMM</name>
<evidence type="ECO:0000256" key="4">
    <source>
        <dbReference type="PROSITE-ProRule" id="PRU00169"/>
    </source>
</evidence>
<dbReference type="InterPro" id="IPR058245">
    <property type="entry name" value="NreC/VraR/RcsB-like_REC"/>
</dbReference>
<dbReference type="GO" id="GO:0003677">
    <property type="term" value="F:DNA binding"/>
    <property type="evidence" value="ECO:0007669"/>
    <property type="project" value="UniProtKB-KW"/>
</dbReference>
<dbReference type="Gene3D" id="1.10.10.10">
    <property type="entry name" value="Winged helix-like DNA-binding domain superfamily/Winged helix DNA-binding domain"/>
    <property type="match status" value="1"/>
</dbReference>
<dbReference type="AlphaFoldDB" id="A0A443IDF4"/>
<dbReference type="SMART" id="SM00448">
    <property type="entry name" value="REC"/>
    <property type="match status" value="1"/>
</dbReference>
<evidence type="ECO:0008006" key="9">
    <source>
        <dbReference type="Google" id="ProtNLM"/>
    </source>
</evidence>
<feature type="modified residue" description="4-aspartylphosphate" evidence="4">
    <location>
        <position position="61"/>
    </location>
</feature>